<proteinExistence type="predicted"/>
<sequence>MKKKQLYGEILFMNFNAATSTVLFLNSISILNKKHGSLGSIIKILPY</sequence>
<evidence type="ECO:0000313" key="2">
    <source>
        <dbReference type="EMBL" id="ABK62494.1"/>
    </source>
</evidence>
<evidence type="ECO:0000313" key="3">
    <source>
        <dbReference type="Proteomes" id="UP000008220"/>
    </source>
</evidence>
<keyword evidence="1" id="KW-1133">Transmembrane helix</keyword>
<accession>A0Q2X8</accession>
<organism evidence="2 3">
    <name type="scientific">Clostridium novyi (strain NT)</name>
    <dbReference type="NCBI Taxonomy" id="386415"/>
    <lineage>
        <taxon>Bacteria</taxon>
        <taxon>Bacillati</taxon>
        <taxon>Bacillota</taxon>
        <taxon>Clostridia</taxon>
        <taxon>Eubacteriales</taxon>
        <taxon>Clostridiaceae</taxon>
        <taxon>Clostridium</taxon>
    </lineage>
</organism>
<protein>
    <submittedName>
        <fullName evidence="2">Uncharacterized protein</fullName>
    </submittedName>
</protein>
<evidence type="ECO:0000256" key="1">
    <source>
        <dbReference type="SAM" id="Phobius"/>
    </source>
</evidence>
<dbReference type="EMBL" id="CP000382">
    <property type="protein sequence ID" value="ABK62494.1"/>
    <property type="molecule type" value="Genomic_DNA"/>
</dbReference>
<name>A0Q2X8_CLONN</name>
<dbReference type="KEGG" id="cno:NT01CX_0510"/>
<dbReference type="STRING" id="386415.NT01CX_0510"/>
<dbReference type="HOGENOM" id="CLU_3166518_0_0_9"/>
<dbReference type="AlphaFoldDB" id="A0Q2X8"/>
<gene>
    <name evidence="2" type="ordered locus">NT01CX_0510</name>
</gene>
<dbReference type="Proteomes" id="UP000008220">
    <property type="component" value="Chromosome"/>
</dbReference>
<keyword evidence="3" id="KW-1185">Reference proteome</keyword>
<feature type="transmembrane region" description="Helical" evidence="1">
    <location>
        <begin position="6"/>
        <end position="25"/>
    </location>
</feature>
<reference evidence="2 3" key="1">
    <citation type="journal article" date="2006" name="Nat. Biotechnol.">
        <title>The genome and transcriptomes of the anti-tumor agent Clostridium novyi-NT.</title>
        <authorList>
            <person name="Bettegowda C."/>
            <person name="Huang X."/>
            <person name="Lin J."/>
            <person name="Cheong I."/>
            <person name="Kohli M."/>
            <person name="Szabo S.A."/>
            <person name="Zhang X."/>
            <person name="Diaz L.A. Jr."/>
            <person name="Velculescu V.E."/>
            <person name="Parmigiani G."/>
            <person name="Kinzler K.W."/>
            <person name="Vogelstein B."/>
            <person name="Zhou S."/>
        </authorList>
    </citation>
    <scope>NUCLEOTIDE SEQUENCE [LARGE SCALE GENOMIC DNA]</scope>
    <source>
        <strain evidence="2 3">NT</strain>
    </source>
</reference>
<keyword evidence="1" id="KW-0472">Membrane</keyword>
<keyword evidence="1" id="KW-0812">Transmembrane</keyword>